<evidence type="ECO:0000313" key="4">
    <source>
        <dbReference type="Proteomes" id="UP000494165"/>
    </source>
</evidence>
<keyword evidence="2" id="KW-0732">Signal</keyword>
<evidence type="ECO:0000313" key="3">
    <source>
        <dbReference type="EMBL" id="CAB3374886.1"/>
    </source>
</evidence>
<feature type="region of interest" description="Disordered" evidence="1">
    <location>
        <begin position="31"/>
        <end position="87"/>
    </location>
</feature>
<proteinExistence type="predicted"/>
<dbReference type="EMBL" id="CADEPI010000105">
    <property type="protein sequence ID" value="CAB3374886.1"/>
    <property type="molecule type" value="Genomic_DNA"/>
</dbReference>
<sequence>MHHGKKVLVLALLSGLCFAVALGAAAGKKHKAAAPKTNGGQEKPKNGTVRNAASEEKKAAAGIAQKAGRVKAAQRVSTPRKRTSPTRRKIRTTTPVYDENYDDTYPKIPLRNRNKKLPPGMMVVFAPLPPRKPIKRPIFLNKLSTRTTPDWTNYPNPSPEEPFWPGSEQWNNQTVSYYQFWTTHYPNYNWSTFYQDYNNNYTTENYYYYNNYSTEINYYYNNYTHYSQEYSPGFSPSYENAQNYTSWPQIYYQPMFTTVFPNYNWSAVYGNYSTFQSDDWSTFPYGNYSDYTTMAYF</sequence>
<feature type="compositionally biased region" description="Basic residues" evidence="1">
    <location>
        <begin position="78"/>
        <end position="87"/>
    </location>
</feature>
<organism evidence="3 4">
    <name type="scientific">Cloeon dipterum</name>
    <dbReference type="NCBI Taxonomy" id="197152"/>
    <lineage>
        <taxon>Eukaryota</taxon>
        <taxon>Metazoa</taxon>
        <taxon>Ecdysozoa</taxon>
        <taxon>Arthropoda</taxon>
        <taxon>Hexapoda</taxon>
        <taxon>Insecta</taxon>
        <taxon>Pterygota</taxon>
        <taxon>Palaeoptera</taxon>
        <taxon>Ephemeroptera</taxon>
        <taxon>Pisciforma</taxon>
        <taxon>Baetidae</taxon>
        <taxon>Cloeon</taxon>
    </lineage>
</organism>
<gene>
    <name evidence="3" type="ORF">CLODIP_2_CD15129</name>
</gene>
<feature type="signal peptide" evidence="2">
    <location>
        <begin position="1"/>
        <end position="19"/>
    </location>
</feature>
<keyword evidence="4" id="KW-1185">Reference proteome</keyword>
<reference evidence="3 4" key="1">
    <citation type="submission" date="2020-04" db="EMBL/GenBank/DDBJ databases">
        <authorList>
            <person name="Alioto T."/>
            <person name="Alioto T."/>
            <person name="Gomez Garrido J."/>
        </authorList>
    </citation>
    <scope>NUCLEOTIDE SEQUENCE [LARGE SCALE GENOMIC DNA]</scope>
</reference>
<protein>
    <submittedName>
        <fullName evidence="3">Uncharacterized protein</fullName>
    </submittedName>
</protein>
<accession>A0A8S1CTU9</accession>
<dbReference type="AlphaFoldDB" id="A0A8S1CTU9"/>
<evidence type="ECO:0000256" key="2">
    <source>
        <dbReference type="SAM" id="SignalP"/>
    </source>
</evidence>
<comment type="caution">
    <text evidence="3">The sequence shown here is derived from an EMBL/GenBank/DDBJ whole genome shotgun (WGS) entry which is preliminary data.</text>
</comment>
<dbReference type="Proteomes" id="UP000494165">
    <property type="component" value="Unassembled WGS sequence"/>
</dbReference>
<evidence type="ECO:0000256" key="1">
    <source>
        <dbReference type="SAM" id="MobiDB-lite"/>
    </source>
</evidence>
<feature type="chain" id="PRO_5035746704" evidence="2">
    <location>
        <begin position="20"/>
        <end position="297"/>
    </location>
</feature>
<name>A0A8S1CTU9_9INSE</name>